<dbReference type="Proteomes" id="UP000490386">
    <property type="component" value="Unassembled WGS sequence"/>
</dbReference>
<reference evidence="1 2" key="1">
    <citation type="submission" date="2019-09" db="EMBL/GenBank/DDBJ databases">
        <title>Phylogeny of genus Pseudoclavibacter and closely related genus.</title>
        <authorList>
            <person name="Li Y."/>
        </authorList>
    </citation>
    <scope>NUCLEOTIDE SEQUENCE [LARGE SCALE GENOMIC DNA]</scope>
    <source>
        <strain evidence="1 2">THG-MD12</strain>
    </source>
</reference>
<accession>A0A7J5B078</accession>
<name>A0A7J5B078_9MICO</name>
<organism evidence="1 2">
    <name type="scientific">Pseudoclavibacter terrae</name>
    <dbReference type="NCBI Taxonomy" id="1530195"/>
    <lineage>
        <taxon>Bacteria</taxon>
        <taxon>Bacillati</taxon>
        <taxon>Actinomycetota</taxon>
        <taxon>Actinomycetes</taxon>
        <taxon>Micrococcales</taxon>
        <taxon>Microbacteriaceae</taxon>
        <taxon>Pseudoclavibacter</taxon>
    </lineage>
</organism>
<keyword evidence="2" id="KW-1185">Reference proteome</keyword>
<sequence>MKSLNVPMIVDSSSWWDKAVEVPNIDHEPAGHATWLWDHPSVFDTDHDETLLFVETGRGVTRCGTADDFSQDVLFENVPMGYTSLTLLEKRAVVMGGRVSRLWPGERRTQGYVASTVDAAGRPLGAGHDSILWQSIHRALRWSAIVPDRPFTVGAVLSSQAWH</sequence>
<dbReference type="OrthoDB" id="5120520at2"/>
<comment type="caution">
    <text evidence="1">The sequence shown here is derived from an EMBL/GenBank/DDBJ whole genome shotgun (WGS) entry which is preliminary data.</text>
</comment>
<gene>
    <name evidence="1" type="ORF">F8O03_13335</name>
</gene>
<dbReference type="AlphaFoldDB" id="A0A7J5B078"/>
<dbReference type="RefSeq" id="WP_146079064.1">
    <property type="nucleotide sequence ID" value="NZ_WBJX01000004.1"/>
</dbReference>
<dbReference type="EMBL" id="WBJX01000004">
    <property type="protein sequence ID" value="KAB1637257.1"/>
    <property type="molecule type" value="Genomic_DNA"/>
</dbReference>
<protein>
    <submittedName>
        <fullName evidence="1">Uncharacterized protein</fullName>
    </submittedName>
</protein>
<evidence type="ECO:0000313" key="2">
    <source>
        <dbReference type="Proteomes" id="UP000490386"/>
    </source>
</evidence>
<proteinExistence type="predicted"/>
<evidence type="ECO:0000313" key="1">
    <source>
        <dbReference type="EMBL" id="KAB1637257.1"/>
    </source>
</evidence>